<evidence type="ECO:0000256" key="3">
    <source>
        <dbReference type="ARBA" id="ARBA00022679"/>
    </source>
</evidence>
<proteinExistence type="predicted"/>
<protein>
    <submittedName>
        <fullName evidence="4">Uncharacterized protein</fullName>
    </submittedName>
</protein>
<dbReference type="PANTHER" id="PTHR13778:SF18">
    <property type="entry name" value="HEXOSYLTRANSFERASE"/>
    <property type="match status" value="1"/>
</dbReference>
<sequence>MEALEYRNGEGCPAAVVGVCDPGLVHIAMTLDTHYLHESMAAVYSLLKHASCSESIFFHFLAVEDPKLELLWRAVAVSFPSLRCWIRHGTTMG</sequence>
<evidence type="ECO:0000313" key="5">
    <source>
        <dbReference type="Proteomes" id="UP000095767"/>
    </source>
</evidence>
<dbReference type="AlphaFoldDB" id="A0A1E5VE60"/>
<evidence type="ECO:0000256" key="1">
    <source>
        <dbReference type="ARBA" id="ARBA00004877"/>
    </source>
</evidence>
<dbReference type="GO" id="GO:0016757">
    <property type="term" value="F:glycosyltransferase activity"/>
    <property type="evidence" value="ECO:0007669"/>
    <property type="project" value="UniProtKB-KW"/>
</dbReference>
<keyword evidence="2" id="KW-0328">Glycosyltransferase</keyword>
<dbReference type="SUPFAM" id="SSF53448">
    <property type="entry name" value="Nucleotide-diphospho-sugar transferases"/>
    <property type="match status" value="1"/>
</dbReference>
<dbReference type="STRING" id="888268.A0A1E5VE60"/>
<dbReference type="InterPro" id="IPR029044">
    <property type="entry name" value="Nucleotide-diphossugar_trans"/>
</dbReference>
<dbReference type="GO" id="GO:0005794">
    <property type="term" value="C:Golgi apparatus"/>
    <property type="evidence" value="ECO:0007669"/>
    <property type="project" value="TreeGrafter"/>
</dbReference>
<comment type="pathway">
    <text evidence="1">Glycan metabolism; pectin biosynthesis.</text>
</comment>
<organism evidence="4 5">
    <name type="scientific">Dichanthelium oligosanthes</name>
    <dbReference type="NCBI Taxonomy" id="888268"/>
    <lineage>
        <taxon>Eukaryota</taxon>
        <taxon>Viridiplantae</taxon>
        <taxon>Streptophyta</taxon>
        <taxon>Embryophyta</taxon>
        <taxon>Tracheophyta</taxon>
        <taxon>Spermatophyta</taxon>
        <taxon>Magnoliopsida</taxon>
        <taxon>Liliopsida</taxon>
        <taxon>Poales</taxon>
        <taxon>Poaceae</taxon>
        <taxon>PACMAD clade</taxon>
        <taxon>Panicoideae</taxon>
        <taxon>Panicodae</taxon>
        <taxon>Paniceae</taxon>
        <taxon>Dichantheliinae</taxon>
        <taxon>Dichanthelium</taxon>
    </lineage>
</organism>
<dbReference type="EMBL" id="LWDX02042786">
    <property type="protein sequence ID" value="OEL23357.1"/>
    <property type="molecule type" value="Genomic_DNA"/>
</dbReference>
<keyword evidence="3" id="KW-0808">Transferase</keyword>
<name>A0A1E5VE60_9POAL</name>
<dbReference type="InterPro" id="IPR050748">
    <property type="entry name" value="Glycosyltrans_8_dom-fam"/>
</dbReference>
<gene>
    <name evidence="4" type="ORF">BAE44_0015624</name>
</gene>
<evidence type="ECO:0000313" key="4">
    <source>
        <dbReference type="EMBL" id="OEL23357.1"/>
    </source>
</evidence>
<dbReference type="PANTHER" id="PTHR13778">
    <property type="entry name" value="GLYCOSYLTRANSFERASE 8 DOMAIN-CONTAINING PROTEIN"/>
    <property type="match status" value="1"/>
</dbReference>
<comment type="caution">
    <text evidence="4">The sequence shown here is derived from an EMBL/GenBank/DDBJ whole genome shotgun (WGS) entry which is preliminary data.</text>
</comment>
<evidence type="ECO:0000256" key="2">
    <source>
        <dbReference type="ARBA" id="ARBA00022676"/>
    </source>
</evidence>
<keyword evidence="5" id="KW-1185">Reference proteome</keyword>
<dbReference type="OrthoDB" id="411524at2759"/>
<dbReference type="Proteomes" id="UP000095767">
    <property type="component" value="Unassembled WGS sequence"/>
</dbReference>
<reference evidence="4 5" key="1">
    <citation type="submission" date="2016-09" db="EMBL/GenBank/DDBJ databases">
        <title>The draft genome of Dichanthelium oligosanthes: A C3 panicoid grass species.</title>
        <authorList>
            <person name="Studer A.J."/>
            <person name="Schnable J.C."/>
            <person name="Brutnell T.P."/>
        </authorList>
    </citation>
    <scope>NUCLEOTIDE SEQUENCE [LARGE SCALE GENOMIC DNA]</scope>
    <source>
        <strain evidence="5">cv. Kellogg 1175</strain>
        <tissue evidence="4">Leaf</tissue>
    </source>
</reference>
<accession>A0A1E5VE60</accession>